<dbReference type="PROSITE" id="PS50977">
    <property type="entry name" value="HTH_TETR_2"/>
    <property type="match status" value="1"/>
</dbReference>
<accession>A0A845F4V1</accession>
<evidence type="ECO:0000313" key="4">
    <source>
        <dbReference type="EMBL" id="MYL65758.1"/>
    </source>
</evidence>
<dbReference type="InterPro" id="IPR036271">
    <property type="entry name" value="Tet_transcr_reg_TetR-rel_C_sf"/>
</dbReference>
<dbReference type="SUPFAM" id="SSF46689">
    <property type="entry name" value="Homeodomain-like"/>
    <property type="match status" value="1"/>
</dbReference>
<dbReference type="EMBL" id="WMEY01000010">
    <property type="protein sequence ID" value="MYL65758.1"/>
    <property type="molecule type" value="Genomic_DNA"/>
</dbReference>
<evidence type="ECO:0000313" key="5">
    <source>
        <dbReference type="Proteomes" id="UP000447833"/>
    </source>
</evidence>
<dbReference type="GO" id="GO:0003677">
    <property type="term" value="F:DNA binding"/>
    <property type="evidence" value="ECO:0007669"/>
    <property type="project" value="UniProtKB-UniRule"/>
</dbReference>
<dbReference type="Pfam" id="PF17932">
    <property type="entry name" value="TetR_C_24"/>
    <property type="match status" value="1"/>
</dbReference>
<comment type="caution">
    <text evidence="4">The sequence shown here is derived from an EMBL/GenBank/DDBJ whole genome shotgun (WGS) entry which is preliminary data.</text>
</comment>
<organism evidence="4 5">
    <name type="scientific">Guptibacillus hwajinpoensis</name>
    <dbReference type="NCBI Taxonomy" id="208199"/>
    <lineage>
        <taxon>Bacteria</taxon>
        <taxon>Bacillati</taxon>
        <taxon>Bacillota</taxon>
        <taxon>Bacilli</taxon>
        <taxon>Bacillales</taxon>
        <taxon>Guptibacillaceae</taxon>
        <taxon>Guptibacillus</taxon>
    </lineage>
</organism>
<protein>
    <submittedName>
        <fullName evidence="4">TetR family transcriptional regulator</fullName>
    </submittedName>
</protein>
<feature type="domain" description="HTH tetR-type" evidence="3">
    <location>
        <begin position="3"/>
        <end position="63"/>
    </location>
</feature>
<reference evidence="4 5" key="1">
    <citation type="submission" date="2019-11" db="EMBL/GenBank/DDBJ databases">
        <title>Genome sequences of 17 halophilic strains isolated from different environments.</title>
        <authorList>
            <person name="Furrow R.E."/>
        </authorList>
    </citation>
    <scope>NUCLEOTIDE SEQUENCE [LARGE SCALE GENOMIC DNA]</scope>
    <source>
        <strain evidence="4 5">22506_14_FS</strain>
    </source>
</reference>
<evidence type="ECO:0000259" key="3">
    <source>
        <dbReference type="PROSITE" id="PS50977"/>
    </source>
</evidence>
<evidence type="ECO:0000256" key="1">
    <source>
        <dbReference type="ARBA" id="ARBA00023125"/>
    </source>
</evidence>
<dbReference type="InterPro" id="IPR001647">
    <property type="entry name" value="HTH_TetR"/>
</dbReference>
<evidence type="ECO:0000256" key="2">
    <source>
        <dbReference type="PROSITE-ProRule" id="PRU00335"/>
    </source>
</evidence>
<dbReference type="InterPro" id="IPR050624">
    <property type="entry name" value="HTH-type_Tx_Regulator"/>
</dbReference>
<dbReference type="PROSITE" id="PS01081">
    <property type="entry name" value="HTH_TETR_1"/>
    <property type="match status" value="1"/>
</dbReference>
<dbReference type="SUPFAM" id="SSF48498">
    <property type="entry name" value="Tetracyclin repressor-like, C-terminal domain"/>
    <property type="match status" value="1"/>
</dbReference>
<dbReference type="Gene3D" id="1.10.10.60">
    <property type="entry name" value="Homeodomain-like"/>
    <property type="match status" value="1"/>
</dbReference>
<dbReference type="InterPro" id="IPR009057">
    <property type="entry name" value="Homeodomain-like_sf"/>
</dbReference>
<dbReference type="InterPro" id="IPR041490">
    <property type="entry name" value="KstR2_TetR_C"/>
</dbReference>
<dbReference type="AlphaFoldDB" id="A0A845F4V1"/>
<dbReference type="Gene3D" id="1.10.357.10">
    <property type="entry name" value="Tetracycline Repressor, domain 2"/>
    <property type="match status" value="1"/>
</dbReference>
<dbReference type="PANTHER" id="PTHR43479">
    <property type="entry name" value="ACREF/ENVCD OPERON REPRESSOR-RELATED"/>
    <property type="match status" value="1"/>
</dbReference>
<dbReference type="Pfam" id="PF00440">
    <property type="entry name" value="TetR_N"/>
    <property type="match status" value="1"/>
</dbReference>
<dbReference type="PRINTS" id="PR00455">
    <property type="entry name" value="HTHTETR"/>
</dbReference>
<sequence length="193" mass="22452">MTFDRKKSIMEAAEKSFSMFGYKATTMDQVAKIANVGKGTIYNFFKNKEELFNEIVRGMVIELKELAQDSIHREDTFFENLHRALYSVLEHRREHKLAIKLSQEVREIGTPAAMDALNLVEKAILHFLEQEIERGISDGEVKRCDPSLAAFLMFKMYIALIFDWEKTHPSFSKEEIANHLEFYMMSGIKTEEQ</sequence>
<keyword evidence="1 2" id="KW-0238">DNA-binding</keyword>
<dbReference type="RefSeq" id="WP_098446456.1">
    <property type="nucleotide sequence ID" value="NZ_WMEY01000010.1"/>
</dbReference>
<dbReference type="InterPro" id="IPR023772">
    <property type="entry name" value="DNA-bd_HTH_TetR-type_CS"/>
</dbReference>
<gene>
    <name evidence="4" type="ORF">GLW07_20560</name>
</gene>
<proteinExistence type="predicted"/>
<dbReference type="PANTHER" id="PTHR43479:SF11">
    <property type="entry name" value="ACREF_ENVCD OPERON REPRESSOR-RELATED"/>
    <property type="match status" value="1"/>
</dbReference>
<feature type="DNA-binding region" description="H-T-H motif" evidence="2">
    <location>
        <begin position="26"/>
        <end position="45"/>
    </location>
</feature>
<name>A0A845F4V1_9BACL</name>
<dbReference type="Proteomes" id="UP000447833">
    <property type="component" value="Unassembled WGS sequence"/>
</dbReference>